<dbReference type="InterPro" id="IPR014922">
    <property type="entry name" value="YdhG-like"/>
</dbReference>
<reference evidence="3" key="1">
    <citation type="journal article" date="2019" name="Int. J. Syst. Evol. Microbiol.">
        <title>The Global Catalogue of Microorganisms (GCM) 10K type strain sequencing project: providing services to taxonomists for standard genome sequencing and annotation.</title>
        <authorList>
            <consortium name="The Broad Institute Genomics Platform"/>
            <consortium name="The Broad Institute Genome Sequencing Center for Infectious Disease"/>
            <person name="Wu L."/>
            <person name="Ma J."/>
        </authorList>
    </citation>
    <scope>NUCLEOTIDE SEQUENCE [LARGE SCALE GENOMIC DNA]</scope>
    <source>
        <strain evidence="3">CGMCC 4.7289</strain>
    </source>
</reference>
<evidence type="ECO:0000313" key="3">
    <source>
        <dbReference type="Proteomes" id="UP001595816"/>
    </source>
</evidence>
<dbReference type="Proteomes" id="UP001595816">
    <property type="component" value="Unassembled WGS sequence"/>
</dbReference>
<gene>
    <name evidence="2" type="ORF">ACFOZ4_35700</name>
</gene>
<dbReference type="Pfam" id="PF08818">
    <property type="entry name" value="DUF1801"/>
    <property type="match status" value="1"/>
</dbReference>
<protein>
    <submittedName>
        <fullName evidence="2">DUF1801 domain-containing protein</fullName>
    </submittedName>
</protein>
<dbReference type="SUPFAM" id="SSF159888">
    <property type="entry name" value="YdhG-like"/>
    <property type="match status" value="1"/>
</dbReference>
<name>A0ABV8M0L4_9ACTN</name>
<keyword evidence="3" id="KW-1185">Reference proteome</keyword>
<dbReference type="Gene3D" id="3.90.1150.200">
    <property type="match status" value="1"/>
</dbReference>
<feature type="domain" description="YdhG-like" evidence="1">
    <location>
        <begin position="17"/>
        <end position="111"/>
    </location>
</feature>
<organism evidence="2 3">
    <name type="scientific">Hamadaea flava</name>
    <dbReference type="NCBI Taxonomy" id="1742688"/>
    <lineage>
        <taxon>Bacteria</taxon>
        <taxon>Bacillati</taxon>
        <taxon>Actinomycetota</taxon>
        <taxon>Actinomycetes</taxon>
        <taxon>Micromonosporales</taxon>
        <taxon>Micromonosporaceae</taxon>
        <taxon>Hamadaea</taxon>
    </lineage>
</organism>
<dbReference type="RefSeq" id="WP_253762563.1">
    <property type="nucleotide sequence ID" value="NZ_JAMZDZ010000001.1"/>
</dbReference>
<sequence length="113" mass="12592">MDAAVRDYVEAIPAENRPLFDRLHRIILAEQPGAQVTISYDLPTYTVGKRRLYLGSWQHGVSLYGWGADRDGGFLARHPELKSGKGTIKLRPEAAAEIDDSEFRDLVRAALSP</sequence>
<proteinExistence type="predicted"/>
<evidence type="ECO:0000259" key="1">
    <source>
        <dbReference type="Pfam" id="PF08818"/>
    </source>
</evidence>
<comment type="caution">
    <text evidence="2">The sequence shown here is derived from an EMBL/GenBank/DDBJ whole genome shotgun (WGS) entry which is preliminary data.</text>
</comment>
<dbReference type="EMBL" id="JBHSAY010000028">
    <property type="protein sequence ID" value="MFC4135980.1"/>
    <property type="molecule type" value="Genomic_DNA"/>
</dbReference>
<evidence type="ECO:0000313" key="2">
    <source>
        <dbReference type="EMBL" id="MFC4135980.1"/>
    </source>
</evidence>
<accession>A0ABV8M0L4</accession>